<dbReference type="Gene3D" id="2.60.40.1730">
    <property type="entry name" value="tricorn interacting facor f3 domain"/>
    <property type="match status" value="1"/>
</dbReference>
<organism evidence="7 8">
    <name type="scientific">Bombyx mandarina</name>
    <name type="common">Wild silk moth</name>
    <name type="synonym">Wild silkworm</name>
    <dbReference type="NCBI Taxonomy" id="7092"/>
    <lineage>
        <taxon>Eukaryota</taxon>
        <taxon>Metazoa</taxon>
        <taxon>Ecdysozoa</taxon>
        <taxon>Arthropoda</taxon>
        <taxon>Hexapoda</taxon>
        <taxon>Insecta</taxon>
        <taxon>Pterygota</taxon>
        <taxon>Neoptera</taxon>
        <taxon>Endopterygota</taxon>
        <taxon>Lepidoptera</taxon>
        <taxon>Glossata</taxon>
        <taxon>Ditrysia</taxon>
        <taxon>Bombycoidea</taxon>
        <taxon>Bombycidae</taxon>
        <taxon>Bombycinae</taxon>
        <taxon>Bombyx</taxon>
    </lineage>
</organism>
<feature type="signal peptide" evidence="3">
    <location>
        <begin position="1"/>
        <end position="27"/>
    </location>
</feature>
<dbReference type="InterPro" id="IPR050344">
    <property type="entry name" value="Peptidase_M1_aminopeptidases"/>
</dbReference>
<dbReference type="GO" id="GO:0043171">
    <property type="term" value="P:peptide catabolic process"/>
    <property type="evidence" value="ECO:0007669"/>
    <property type="project" value="TreeGrafter"/>
</dbReference>
<dbReference type="AlphaFoldDB" id="A0A6J2K3G2"/>
<dbReference type="InterPro" id="IPR014782">
    <property type="entry name" value="Peptidase_M1_dom"/>
</dbReference>
<dbReference type="KEGG" id="bman:114247424"/>
<feature type="domain" description="Aminopeptidase N-like N-terminal" evidence="6">
    <location>
        <begin position="101"/>
        <end position="238"/>
    </location>
</feature>
<dbReference type="PANTHER" id="PTHR11533">
    <property type="entry name" value="PROTEASE M1 ZINC METALLOPROTEASE"/>
    <property type="match status" value="1"/>
</dbReference>
<dbReference type="Gene3D" id="2.60.40.1910">
    <property type="match status" value="1"/>
</dbReference>
<feature type="domain" description="ERAP1-like C-terminal" evidence="5">
    <location>
        <begin position="611"/>
        <end position="947"/>
    </location>
</feature>
<dbReference type="InterPro" id="IPR024571">
    <property type="entry name" value="ERAP1-like_C_dom"/>
</dbReference>
<dbReference type="GO" id="GO:0016020">
    <property type="term" value="C:membrane"/>
    <property type="evidence" value="ECO:0007669"/>
    <property type="project" value="TreeGrafter"/>
</dbReference>
<comment type="similarity">
    <text evidence="1">Belongs to the peptidase M1 family.</text>
</comment>
<dbReference type="SUPFAM" id="SSF63737">
    <property type="entry name" value="Leukotriene A4 hydrolase N-terminal domain"/>
    <property type="match status" value="1"/>
</dbReference>
<evidence type="ECO:0000259" key="6">
    <source>
        <dbReference type="Pfam" id="PF17900"/>
    </source>
</evidence>
<evidence type="ECO:0000259" key="4">
    <source>
        <dbReference type="Pfam" id="PF01433"/>
    </source>
</evidence>
<feature type="domain" description="Peptidase M1 membrane alanine aminopeptidase" evidence="4">
    <location>
        <begin position="348"/>
        <end position="537"/>
    </location>
</feature>
<dbReference type="PANTHER" id="PTHR11533:SF294">
    <property type="entry name" value="THYROTROPIN-RELEASING HORMONE-DEGRADING ECTOENZYME"/>
    <property type="match status" value="1"/>
</dbReference>
<sequence length="987" mass="112910">MARRKYKWKFTFFYFLILLNIFTNCLPIDKKSRQTTNDATFSDSKPDANPAEFHLSQPDTFDEKTKFIPEDDSKRTAIVSTNAERNQAGETVRPGQTISSYEVEITIEENRFKGRAVIELELDANTRDDPIKLYSEDLDVTSVRTGVFTEANSLAATFRLRDGFLEITPVQSTTSYVVVVEYTGILRNDGNGIYRGEGNGVSYLAMNLHPTHARRVFPCFDEPNEAANIRFTFNDVEYSNIVTNSLPEENAENRFRALASSPHRWGMIAHDFINLNIPTTDVLLVGRPGLSNQDSQASLAINAFFSFLNEWTEKPYFEIILNQESRMHVIALPDVDRDWHALSIVGIWEPYLLMETTASVKQRKTALVKIAETMAKQWFGYVMYPENWRFEWVVTGLATYAAYEAVISFQTSTVANDVTLLDMNTIFVTDIIHESMLHDAYVNANPLEPKEELYDEDEIRSNIYGLSKLKAPAILHMLKLVLGDEGQDFVHSAAKNLLRRRSVETVNTHNLIGAIIDDWSINGNEMIDDIESFLEPWIENNGYPMIHVGLRQDGSVFIMQERFSFTPQAHVNYEIPITYTTKASPNFNNIRPILMMDATTNLNVRLTGDEWVLFNIQGQSYYRVNYDDDIWDRILEALEDPEDRKVIHPLNRAKLVDDALNLARSGKLDYEIAFKVVLSMEHETEYAVWKAFVRNMDFLRKRLIAHVTEDDDLDPDIYLRMVRRTVGALEDEIGFNPDTSLTEPAMVSLTRGLVMDHACRANYEPCIAAAIDLFYNPNNNEEVNPNIPSDIRPAVYCTMVREGDEDVIEALKARLEVEANHYERVVILESLACSDDQNFIRDYLEETIAAGNEYGVEERVRIFRAVAESSYENARVALSFISMRTNEIRDNYGGPKKLEEILFVLGENMANDILSEDFRIWVRSQSNDLDDSQGAANRALAIVLENVNWIERHQDYVYDWIDENDAPTLAASLILICITIFVTLFNN</sequence>
<dbReference type="Gene3D" id="1.25.50.20">
    <property type="match status" value="1"/>
</dbReference>
<dbReference type="Proteomes" id="UP000504629">
    <property type="component" value="Unplaced"/>
</dbReference>
<evidence type="ECO:0000313" key="7">
    <source>
        <dbReference type="Proteomes" id="UP000504629"/>
    </source>
</evidence>
<dbReference type="RefSeq" id="XP_028036193.1">
    <property type="nucleotide sequence ID" value="XM_028180392.1"/>
</dbReference>
<name>A0A6J2K3G2_BOMMA</name>
<dbReference type="GO" id="GO:0005737">
    <property type="term" value="C:cytoplasm"/>
    <property type="evidence" value="ECO:0007669"/>
    <property type="project" value="TreeGrafter"/>
</dbReference>
<reference evidence="8" key="1">
    <citation type="submission" date="2025-08" db="UniProtKB">
        <authorList>
            <consortium name="RefSeq"/>
        </authorList>
    </citation>
    <scope>IDENTIFICATION</scope>
    <source>
        <tissue evidence="8">Silk gland</tissue>
    </source>
</reference>
<dbReference type="InterPro" id="IPR042097">
    <property type="entry name" value="Aminopeptidase_N-like_N_sf"/>
</dbReference>
<keyword evidence="2" id="KW-1133">Transmembrane helix</keyword>
<keyword evidence="2" id="KW-0812">Transmembrane</keyword>
<dbReference type="Pfam" id="PF01433">
    <property type="entry name" value="Peptidase_M1"/>
    <property type="match status" value="1"/>
</dbReference>
<feature type="transmembrane region" description="Helical" evidence="2">
    <location>
        <begin position="966"/>
        <end position="985"/>
    </location>
</feature>
<keyword evidence="2" id="KW-0472">Membrane</keyword>
<evidence type="ECO:0000259" key="5">
    <source>
        <dbReference type="Pfam" id="PF11838"/>
    </source>
</evidence>
<dbReference type="InterPro" id="IPR027268">
    <property type="entry name" value="Peptidase_M4/M1_CTD_sf"/>
</dbReference>
<dbReference type="GO" id="GO:0005615">
    <property type="term" value="C:extracellular space"/>
    <property type="evidence" value="ECO:0007669"/>
    <property type="project" value="TreeGrafter"/>
</dbReference>
<dbReference type="GO" id="GO:0042277">
    <property type="term" value="F:peptide binding"/>
    <property type="evidence" value="ECO:0007669"/>
    <property type="project" value="TreeGrafter"/>
</dbReference>
<gene>
    <name evidence="8" type="primary">LOC114247424</name>
</gene>
<dbReference type="Pfam" id="PF17900">
    <property type="entry name" value="Peptidase_M1_N"/>
    <property type="match status" value="1"/>
</dbReference>
<keyword evidence="3" id="KW-0732">Signal</keyword>
<dbReference type="GO" id="GO:0070006">
    <property type="term" value="F:metalloaminopeptidase activity"/>
    <property type="evidence" value="ECO:0007669"/>
    <property type="project" value="TreeGrafter"/>
</dbReference>
<dbReference type="SUPFAM" id="SSF55486">
    <property type="entry name" value="Metalloproteases ('zincins'), catalytic domain"/>
    <property type="match status" value="1"/>
</dbReference>
<dbReference type="GO" id="GO:0008270">
    <property type="term" value="F:zinc ion binding"/>
    <property type="evidence" value="ECO:0007669"/>
    <property type="project" value="InterPro"/>
</dbReference>
<dbReference type="InterPro" id="IPR045357">
    <property type="entry name" value="Aminopeptidase_N-like_N"/>
</dbReference>
<dbReference type="GO" id="GO:0006508">
    <property type="term" value="P:proteolysis"/>
    <property type="evidence" value="ECO:0007669"/>
    <property type="project" value="TreeGrafter"/>
</dbReference>
<keyword evidence="7" id="KW-1185">Reference proteome</keyword>
<evidence type="ECO:0000313" key="8">
    <source>
        <dbReference type="RefSeq" id="XP_028036193.1"/>
    </source>
</evidence>
<evidence type="ECO:0000256" key="2">
    <source>
        <dbReference type="SAM" id="Phobius"/>
    </source>
</evidence>
<accession>A0A6J2K3G2</accession>
<dbReference type="Pfam" id="PF11838">
    <property type="entry name" value="ERAP1_C"/>
    <property type="match status" value="1"/>
</dbReference>
<dbReference type="Gene3D" id="1.10.390.10">
    <property type="entry name" value="Neutral Protease Domain 2"/>
    <property type="match status" value="1"/>
</dbReference>
<protein>
    <submittedName>
        <fullName evidence="8">Aminopeptidase N-like</fullName>
    </submittedName>
</protein>
<feature type="chain" id="PRO_5026925175" evidence="3">
    <location>
        <begin position="28"/>
        <end position="987"/>
    </location>
</feature>
<evidence type="ECO:0000256" key="1">
    <source>
        <dbReference type="ARBA" id="ARBA00010136"/>
    </source>
</evidence>
<evidence type="ECO:0000256" key="3">
    <source>
        <dbReference type="SAM" id="SignalP"/>
    </source>
</evidence>
<proteinExistence type="inferred from homology"/>
<dbReference type="OrthoDB" id="5852408at2759"/>
<dbReference type="GeneID" id="114247424"/>